<feature type="transmembrane region" description="Helical" evidence="1">
    <location>
        <begin position="124"/>
        <end position="140"/>
    </location>
</feature>
<gene>
    <name evidence="3" type="ORF">SAMN02927914_00097</name>
</gene>
<feature type="transmembrane region" description="Helical" evidence="1">
    <location>
        <begin position="253"/>
        <end position="274"/>
    </location>
</feature>
<keyword evidence="3" id="KW-0808">Transferase</keyword>
<proteinExistence type="predicted"/>
<accession>A0A1G5V0V1</accession>
<evidence type="ECO:0000256" key="1">
    <source>
        <dbReference type="SAM" id="Phobius"/>
    </source>
</evidence>
<dbReference type="GO" id="GO:0016787">
    <property type="term" value="F:hydrolase activity"/>
    <property type="evidence" value="ECO:0007669"/>
    <property type="project" value="UniProtKB-KW"/>
</dbReference>
<dbReference type="Proteomes" id="UP000198588">
    <property type="component" value="Unassembled WGS sequence"/>
</dbReference>
<evidence type="ECO:0000259" key="2">
    <source>
        <dbReference type="Pfam" id="PF01757"/>
    </source>
</evidence>
<dbReference type="Pfam" id="PF01757">
    <property type="entry name" value="Acyl_transf_3"/>
    <property type="match status" value="1"/>
</dbReference>
<feature type="domain" description="Acyltransferase 3" evidence="2">
    <location>
        <begin position="18"/>
        <end position="272"/>
    </location>
</feature>
<dbReference type="EMBL" id="FMXM01000002">
    <property type="protein sequence ID" value="SDA39006.1"/>
    <property type="molecule type" value="Genomic_DNA"/>
</dbReference>
<dbReference type="STRING" id="1165689.SAMN02927914_00097"/>
<keyword evidence="1" id="KW-0472">Membrane</keyword>
<dbReference type="InterPro" id="IPR002656">
    <property type="entry name" value="Acyl_transf_3_dom"/>
</dbReference>
<organism evidence="3 4">
    <name type="scientific">Mesorhizobium qingshengii</name>
    <dbReference type="NCBI Taxonomy" id="1165689"/>
    <lineage>
        <taxon>Bacteria</taxon>
        <taxon>Pseudomonadati</taxon>
        <taxon>Pseudomonadota</taxon>
        <taxon>Alphaproteobacteria</taxon>
        <taxon>Hyphomicrobiales</taxon>
        <taxon>Phyllobacteriaceae</taxon>
        <taxon>Mesorhizobium</taxon>
    </lineage>
</organism>
<dbReference type="AlphaFoldDB" id="A0A1G5V0V1"/>
<evidence type="ECO:0000313" key="3">
    <source>
        <dbReference type="EMBL" id="SDA39006.1"/>
    </source>
</evidence>
<evidence type="ECO:0000313" key="4">
    <source>
        <dbReference type="Proteomes" id="UP000198588"/>
    </source>
</evidence>
<keyword evidence="1" id="KW-1133">Transmembrane helix</keyword>
<protein>
    <submittedName>
        <fullName evidence="3">Peptidoglycan/LPS O-acetylase OafA/YrhL, contains acyltransferase and SGNH-hydrolase domains</fullName>
    </submittedName>
</protein>
<feature type="transmembrane region" description="Helical" evidence="1">
    <location>
        <begin position="221"/>
        <end position="241"/>
    </location>
</feature>
<dbReference type="GO" id="GO:0016747">
    <property type="term" value="F:acyltransferase activity, transferring groups other than amino-acyl groups"/>
    <property type="evidence" value="ECO:0007669"/>
    <property type="project" value="InterPro"/>
</dbReference>
<keyword evidence="3" id="KW-0012">Acyltransferase</keyword>
<name>A0A1G5V0V1_9HYPH</name>
<keyword evidence="1" id="KW-0812">Transmembrane</keyword>
<feature type="transmembrane region" description="Helical" evidence="1">
    <location>
        <begin position="60"/>
        <end position="78"/>
    </location>
</feature>
<reference evidence="3 4" key="1">
    <citation type="submission" date="2016-10" db="EMBL/GenBank/DDBJ databases">
        <authorList>
            <person name="de Groot N.N."/>
        </authorList>
    </citation>
    <scope>NUCLEOTIDE SEQUENCE [LARGE SCALE GENOMIC DNA]</scope>
    <source>
        <strain evidence="3 4">CGMCC 1.12097</strain>
    </source>
</reference>
<feature type="transmembrane region" description="Helical" evidence="1">
    <location>
        <begin position="98"/>
        <end position="117"/>
    </location>
</feature>
<keyword evidence="3" id="KW-0378">Hydrolase</keyword>
<sequence length="309" mass="33279">MTIKTAPDATLQDVVFRFLHIGFHADAAVIVFFVLSGLVLSRSLRNKDAGIVSYILRRAFRLVPVAVASALIIGYLTPASTWSQIIGASIFYDISLNGVLWTLQIEVWGSLWVYAAATARRTHPALFVALLVATFAVSYLDHRPIPLFMSAFALGALVDDLPTVAVNRVTASVGLLALMTADFILGPGFAMRCWQMLGAFCIVAYVSRHSVWLTANSFAHFLGRISYPFYLLHLAGALIIVKLGVRSLGLDPYSLFVVYGVASITIAMFVAWLIHTAVEVPGMTAGETARGLLATPSISPTSAEGEADA</sequence>
<feature type="transmembrane region" description="Helical" evidence="1">
    <location>
        <begin position="21"/>
        <end position="40"/>
    </location>
</feature>